<feature type="transmembrane region" description="Helical" evidence="6">
    <location>
        <begin position="257"/>
        <end position="283"/>
    </location>
</feature>
<dbReference type="InterPro" id="IPR026022">
    <property type="entry name" value="PhoU_dom"/>
</dbReference>
<keyword evidence="2" id="KW-1003">Cell membrane</keyword>
<dbReference type="Pfam" id="PF01895">
    <property type="entry name" value="PhoU"/>
    <property type="match status" value="2"/>
</dbReference>
<evidence type="ECO:0000259" key="7">
    <source>
        <dbReference type="Pfam" id="PF01895"/>
    </source>
</evidence>
<evidence type="ECO:0000256" key="6">
    <source>
        <dbReference type="SAM" id="Phobius"/>
    </source>
</evidence>
<reference evidence="8 9" key="1">
    <citation type="submission" date="2019-03" db="EMBL/GenBank/DDBJ databases">
        <title>Genomic Encyclopedia of Type Strains, Phase IV (KMG-IV): sequencing the most valuable type-strain genomes for metagenomic binning, comparative biology and taxonomic classification.</title>
        <authorList>
            <person name="Goeker M."/>
        </authorList>
    </citation>
    <scope>NUCLEOTIDE SEQUENCE [LARGE SCALE GENOMIC DNA]</scope>
    <source>
        <strain evidence="8 9">DSM 100451</strain>
    </source>
</reference>
<dbReference type="Gene3D" id="1.20.58.220">
    <property type="entry name" value="Phosphate transport system protein phou homolog 2, domain 2"/>
    <property type="match status" value="1"/>
</dbReference>
<evidence type="ECO:0000256" key="5">
    <source>
        <dbReference type="ARBA" id="ARBA00023136"/>
    </source>
</evidence>
<dbReference type="PANTHER" id="PTHR10010:SF46">
    <property type="entry name" value="SODIUM-DEPENDENT PHOSPHATE TRANSPORT PROTEIN 2B"/>
    <property type="match status" value="1"/>
</dbReference>
<proteinExistence type="predicted"/>
<dbReference type="NCBIfam" id="NF037997">
    <property type="entry name" value="Na_Pi_symport"/>
    <property type="match status" value="1"/>
</dbReference>
<dbReference type="Proteomes" id="UP000295184">
    <property type="component" value="Unassembled WGS sequence"/>
</dbReference>
<evidence type="ECO:0000256" key="2">
    <source>
        <dbReference type="ARBA" id="ARBA00022475"/>
    </source>
</evidence>
<name>A0A4R1QSN9_9FIRM</name>
<dbReference type="STRING" id="1650663.GCA_001486665_01068"/>
<feature type="transmembrane region" description="Helical" evidence="6">
    <location>
        <begin position="49"/>
        <end position="74"/>
    </location>
</feature>
<dbReference type="AlphaFoldDB" id="A0A4R1QSN9"/>
<evidence type="ECO:0000256" key="3">
    <source>
        <dbReference type="ARBA" id="ARBA00022692"/>
    </source>
</evidence>
<dbReference type="RefSeq" id="WP_058963535.1">
    <property type="nucleotide sequence ID" value="NZ_CABKVM010000014.1"/>
</dbReference>
<organism evidence="8 9">
    <name type="scientific">Allofournierella massiliensis</name>
    <dbReference type="NCBI Taxonomy" id="1650663"/>
    <lineage>
        <taxon>Bacteria</taxon>
        <taxon>Bacillati</taxon>
        <taxon>Bacillota</taxon>
        <taxon>Clostridia</taxon>
        <taxon>Eubacteriales</taxon>
        <taxon>Oscillospiraceae</taxon>
        <taxon>Allofournierella</taxon>
    </lineage>
</organism>
<evidence type="ECO:0000313" key="8">
    <source>
        <dbReference type="EMBL" id="TCL56051.1"/>
    </source>
</evidence>
<keyword evidence="4 6" id="KW-1133">Transmembrane helix</keyword>
<accession>A0A4R1QSN9</accession>
<gene>
    <name evidence="8" type="ORF">EDD77_1145</name>
</gene>
<dbReference type="SUPFAM" id="SSF109755">
    <property type="entry name" value="PhoU-like"/>
    <property type="match status" value="1"/>
</dbReference>
<feature type="domain" description="PhoU" evidence="7">
    <location>
        <begin position="356"/>
        <end position="442"/>
    </location>
</feature>
<protein>
    <submittedName>
        <fullName evidence="8">Phosphate:Na+ symporter</fullName>
    </submittedName>
</protein>
<comment type="subcellular location">
    <subcellularLocation>
        <location evidence="1">Cell membrane</location>
        <topology evidence="1">Multi-pass membrane protein</topology>
    </subcellularLocation>
</comment>
<evidence type="ECO:0000256" key="4">
    <source>
        <dbReference type="ARBA" id="ARBA00022989"/>
    </source>
</evidence>
<dbReference type="GO" id="GO:0005436">
    <property type="term" value="F:sodium:phosphate symporter activity"/>
    <property type="evidence" value="ECO:0007669"/>
    <property type="project" value="InterPro"/>
</dbReference>
<dbReference type="GO" id="GO:0005886">
    <property type="term" value="C:plasma membrane"/>
    <property type="evidence" value="ECO:0007669"/>
    <property type="project" value="UniProtKB-SubCell"/>
</dbReference>
<dbReference type="OrthoDB" id="9763003at2"/>
<dbReference type="EMBL" id="SLUM01000014">
    <property type="protein sequence ID" value="TCL56051.1"/>
    <property type="molecule type" value="Genomic_DNA"/>
</dbReference>
<dbReference type="InterPro" id="IPR003841">
    <property type="entry name" value="Na/Pi_transpt"/>
</dbReference>
<feature type="domain" description="PhoU" evidence="7">
    <location>
        <begin position="464"/>
        <end position="544"/>
    </location>
</feature>
<evidence type="ECO:0000313" key="9">
    <source>
        <dbReference type="Proteomes" id="UP000295184"/>
    </source>
</evidence>
<evidence type="ECO:0000256" key="1">
    <source>
        <dbReference type="ARBA" id="ARBA00004651"/>
    </source>
</evidence>
<dbReference type="PANTHER" id="PTHR10010">
    <property type="entry name" value="SOLUTE CARRIER FAMILY 34 SODIUM PHOSPHATE , MEMBER 2-RELATED"/>
    <property type="match status" value="1"/>
</dbReference>
<dbReference type="GO" id="GO:0044341">
    <property type="term" value="P:sodium-dependent phosphate transport"/>
    <property type="evidence" value="ECO:0007669"/>
    <property type="project" value="InterPro"/>
</dbReference>
<dbReference type="InterPro" id="IPR038078">
    <property type="entry name" value="PhoU-like_sf"/>
</dbReference>
<feature type="transmembrane region" description="Helical" evidence="6">
    <location>
        <begin position="149"/>
        <end position="166"/>
    </location>
</feature>
<keyword evidence="5 6" id="KW-0472">Membrane</keyword>
<feature type="transmembrane region" description="Helical" evidence="6">
    <location>
        <begin position="295"/>
        <end position="315"/>
    </location>
</feature>
<comment type="caution">
    <text evidence="8">The sequence shown here is derived from an EMBL/GenBank/DDBJ whole genome shotgun (WGS) entry which is preliminary data.</text>
</comment>
<keyword evidence="3 6" id="KW-0812">Transmembrane</keyword>
<feature type="transmembrane region" description="Helical" evidence="6">
    <location>
        <begin position="121"/>
        <end position="137"/>
    </location>
</feature>
<feature type="transmembrane region" description="Helical" evidence="6">
    <location>
        <begin position="6"/>
        <end position="28"/>
    </location>
</feature>
<sequence>MTIFNVINLAGGIALFLYGMSIMGAGLEKLAGGKLEGVLQRLTRSVPRAVLLGAVITGLIQSSAGTTVICVGLVNSGIFTLPQAIGVIMGANIGTTVTGQLIRLSDISGGGWLLTMLKPSTFSPLVAFAGAILFVFFKAPKKRNIGQIMMGFGILFTGMFTMEAAVAPLKDSPFFVQLFSSLQNPILGVLAGALVTVAIQSSSASVGILQALSTTGAITWGSAIPIILGQNIGTCSTPLIASIGASTGAKRSAIVHLYFNVIGTTVFLVGIYGLKAVGLFPFWDQVMSKGDIANFHTLFNVLVTLMFMPFTRALAWLAEKTVPERAEDAQDLSLPVLDERLFTSPAVALQQARAAVEKMGRRASTNFCKAFGQLEHYNDEVTQNIQTREDLLDKMEVSISDYLVKIGDRELTENENRQITELLKLIGEYERIGDYSINILECAQRVQDRELHFSSAAKQELELLYQAVKEILQLTAGAFSGADLAKAEQVEPLEETVDQICLAMRERHILRLKSGRCELEAGIVFLDIVTNAERVSDHCSNIAGRLVGNELDMDAHARKQALHAGSSPEYNRILEDYRQKYLALLPQMS</sequence>
<feature type="transmembrane region" description="Helical" evidence="6">
    <location>
        <begin position="186"/>
        <end position="209"/>
    </location>
</feature>
<dbReference type="Pfam" id="PF02690">
    <property type="entry name" value="Na_Pi_cotrans"/>
    <property type="match status" value="1"/>
</dbReference>